<dbReference type="SUPFAM" id="SSF53474">
    <property type="entry name" value="alpha/beta-Hydrolases"/>
    <property type="match status" value="1"/>
</dbReference>
<gene>
    <name evidence="2" type="ORF">PSTG_00909</name>
</gene>
<accession>A0A0L0W370</accession>
<dbReference type="InterPro" id="IPR000073">
    <property type="entry name" value="AB_hydrolase_1"/>
</dbReference>
<feature type="domain" description="AB hydrolase-1" evidence="1">
    <location>
        <begin position="169"/>
        <end position="471"/>
    </location>
</feature>
<evidence type="ECO:0000313" key="3">
    <source>
        <dbReference type="Proteomes" id="UP000054564"/>
    </source>
</evidence>
<organism evidence="2 3">
    <name type="scientific">Puccinia striiformis f. sp. tritici PST-78</name>
    <dbReference type="NCBI Taxonomy" id="1165861"/>
    <lineage>
        <taxon>Eukaryota</taxon>
        <taxon>Fungi</taxon>
        <taxon>Dikarya</taxon>
        <taxon>Basidiomycota</taxon>
        <taxon>Pucciniomycotina</taxon>
        <taxon>Pucciniomycetes</taxon>
        <taxon>Pucciniales</taxon>
        <taxon>Pucciniaceae</taxon>
        <taxon>Puccinia</taxon>
    </lineage>
</organism>
<evidence type="ECO:0000259" key="1">
    <source>
        <dbReference type="Pfam" id="PF12697"/>
    </source>
</evidence>
<keyword evidence="3" id="KW-1185">Reference proteome</keyword>
<dbReference type="STRING" id="1165861.A0A0L0W370"/>
<protein>
    <recommendedName>
        <fullName evidence="1">AB hydrolase-1 domain-containing protein</fullName>
    </recommendedName>
</protein>
<dbReference type="EMBL" id="AJIL01000005">
    <property type="protein sequence ID" value="KNF05917.1"/>
    <property type="molecule type" value="Genomic_DNA"/>
</dbReference>
<dbReference type="Proteomes" id="UP000054564">
    <property type="component" value="Unassembled WGS sequence"/>
</dbReference>
<dbReference type="OrthoDB" id="94039at2759"/>
<dbReference type="Pfam" id="PF12697">
    <property type="entry name" value="Abhydrolase_6"/>
    <property type="match status" value="1"/>
</dbReference>
<name>A0A0L0W370_9BASI</name>
<sequence length="497" mass="55827">MPNKNIEVLKFDHMLPVSGQPQGPRSSCFHLRPRDATLLSLAPAVQAEPPALTLSKLPKPSQRPFRDIIPDARLDCWNRSTHVYPAAYPRSLSGSSVYEPVIPTYPKTRSAKAIVDEIRNQNSNAQRRLEGSHVDEPQLFIAVARYFITTELEENEDVSIDGDGPVTWILLHANGLHKETWEPTLAHLLLSPAGKKVQEVWAIDGAQSGDSAILNRLHLGLNVDGADYARDVLSLILSYLPVQSSRRTTIPVVLPRLECPDNSLVRLDKSTPLKRQSIHWRNRKLGLIGHSMGGTVAALVATSIPELFHHVILLDPVMSPLENFNLHLQHYVFGAVARRDKWESSDVALERFKGHQASLGLWDPHVLRRYVHYALESGEIAKLKCNKLHEASSATESHSRIPQSYHRLDDHYRENQKPPFKLLLILAKPSQSTCPDQAQEHDSFLNKYNLTLRVPSLGHLMVQENPRDVASLISHFLLNPISSSPFKDKSQTFNSKL</sequence>
<dbReference type="AlphaFoldDB" id="A0A0L0W370"/>
<dbReference type="InterPro" id="IPR029058">
    <property type="entry name" value="AB_hydrolase_fold"/>
</dbReference>
<dbReference type="Gene3D" id="3.40.50.1820">
    <property type="entry name" value="alpha/beta hydrolase"/>
    <property type="match status" value="1"/>
</dbReference>
<evidence type="ECO:0000313" key="2">
    <source>
        <dbReference type="EMBL" id="KNF05917.1"/>
    </source>
</evidence>
<proteinExistence type="predicted"/>
<comment type="caution">
    <text evidence="2">The sequence shown here is derived from an EMBL/GenBank/DDBJ whole genome shotgun (WGS) entry which is preliminary data.</text>
</comment>
<reference evidence="3" key="1">
    <citation type="submission" date="2014-03" db="EMBL/GenBank/DDBJ databases">
        <title>The Genome Sequence of Puccinia striiformis f. sp. tritici PST-78.</title>
        <authorList>
            <consortium name="The Broad Institute Genome Sequencing Platform"/>
            <person name="Cuomo C."/>
            <person name="Hulbert S."/>
            <person name="Chen X."/>
            <person name="Walker B."/>
            <person name="Young S.K."/>
            <person name="Zeng Q."/>
            <person name="Gargeya S."/>
            <person name="Fitzgerald M."/>
            <person name="Haas B."/>
            <person name="Abouelleil A."/>
            <person name="Alvarado L."/>
            <person name="Arachchi H.M."/>
            <person name="Berlin A.M."/>
            <person name="Chapman S.B."/>
            <person name="Goldberg J."/>
            <person name="Griggs A."/>
            <person name="Gujja S."/>
            <person name="Hansen M."/>
            <person name="Howarth C."/>
            <person name="Imamovic A."/>
            <person name="Larimer J."/>
            <person name="McCowan C."/>
            <person name="Montmayeur A."/>
            <person name="Murphy C."/>
            <person name="Neiman D."/>
            <person name="Pearson M."/>
            <person name="Priest M."/>
            <person name="Roberts A."/>
            <person name="Saif S."/>
            <person name="Shea T."/>
            <person name="Sisk P."/>
            <person name="Sykes S."/>
            <person name="Wortman J."/>
            <person name="Nusbaum C."/>
            <person name="Birren B."/>
        </authorList>
    </citation>
    <scope>NUCLEOTIDE SEQUENCE [LARGE SCALE GENOMIC DNA]</scope>
    <source>
        <strain evidence="3">race PST-78</strain>
    </source>
</reference>